<sequence length="907" mass="97549">MVQVFRVGDVARQMGVEVPELIFKLRAIGVEVSSAEDSLDLETVRAIIRGETLSRRPKEVIIRQETTTPAPAEPAPKAVLRKPKKGVRRHVLEEDLPDEVPSLDGLGVPASQPRPVPPPPPPPETAPTAAAEEATEAAKAEAGAAAPAAPQEAVAKETPEELAPRPAPEEAPVREAAAEVSAAKPAEEARAAAPAPKQAPAPAAEAKPAKRTAKTPLEGKLRELSEEEIKQRLLAQKQAQKAAATAKPGKKGKASADAALIRELLETFEQQKVRPTTEVKAPTPGPVVPVAAGKPKAAKPSKKREAPVEPVEVTLEFRDGKKPEGPVYLSEAVTVRELAEKLNVLVKDLMKFLLSKKILVTANQTLPRDLAEQICEWLGVEAMVVSFEEEIDLTLEETGKLGRGEPRPPVVTVMGHVDHGKTSLLDAIRKTQVAAREAGGITQHIGASRVVHQGKAIVFIDTPGHEAFTAMRARGAKVTDIVVLVVAADDGVMPQTVEAINHARAAKVPIVVAINKIDKPNANPDRVKRELAEHGVLVEGWGGDVPVVEVSALKKQGISDLLEVILLVAEMNDLRAPKEGPARGTILEARKEKGRGVVATVLVQQGTLRPGDCFFAGATWGRVRNMVDANGKPVKEAGPSDPVEVMGFEDLPEAGDIFQVVENEAKAREVATLRQERAREEQMAAKRVSLEGLLDHIASKDVKELNVVLKADVQGSVEVLRDTLTKLSTSEVAVNVLHASVGAITENDIHLASASDAIVIGFNVRPERTARELAERHRVEIRTYNVIYQLTEDIQKAMTGLLKPVYEEKELGRAEVRQIFHIPKVGTVAGCMVTDGIIPRSAKVRLVRDSVVVWEGSLGSLKRFKDDVSEVKAGFECGLTLAGYQDIKQGDVIEAYQLVEVARTLES</sequence>
<keyword evidence="8 9" id="KW-0342">GTP-binding</keyword>
<evidence type="ECO:0000256" key="2">
    <source>
        <dbReference type="ARBA" id="ARBA00007733"/>
    </source>
</evidence>
<dbReference type="Pfam" id="PF11987">
    <property type="entry name" value="IF-2"/>
    <property type="match status" value="1"/>
</dbReference>
<comment type="function">
    <text evidence="9 10">One of the essential components for the initiation of protein synthesis. Protects formylmethionyl-tRNA from spontaneous hydrolysis and promotes its binding to the 30S ribosomal subunits. Also involved in the hydrolysis of GTP during the formation of the 70S ribosomal complex.</text>
</comment>
<dbReference type="FunFam" id="2.40.30.10:FF:000007">
    <property type="entry name" value="Translation initiation factor IF-2"/>
    <property type="match status" value="1"/>
</dbReference>
<dbReference type="Gene3D" id="3.40.50.10050">
    <property type="entry name" value="Translation initiation factor IF- 2, domain 3"/>
    <property type="match status" value="1"/>
</dbReference>
<evidence type="ECO:0000256" key="1">
    <source>
        <dbReference type="ARBA" id="ARBA00004496"/>
    </source>
</evidence>
<protein>
    <recommendedName>
        <fullName evidence="3 9">Translation initiation factor IF-2</fullName>
    </recommendedName>
</protein>
<proteinExistence type="inferred from homology"/>
<dbReference type="InterPro" id="IPR027417">
    <property type="entry name" value="P-loop_NTPase"/>
</dbReference>
<evidence type="ECO:0000256" key="10">
    <source>
        <dbReference type="RuleBase" id="RU000644"/>
    </source>
</evidence>
<feature type="compositionally biased region" description="Basic and acidic residues" evidence="12">
    <location>
        <begin position="217"/>
        <end position="231"/>
    </location>
</feature>
<comment type="subcellular location">
    <subcellularLocation>
        <location evidence="1 9 11">Cytoplasm</location>
    </subcellularLocation>
</comment>
<feature type="binding site" evidence="9">
    <location>
        <begin position="515"/>
        <end position="518"/>
    </location>
    <ligand>
        <name>GTP</name>
        <dbReference type="ChEBI" id="CHEBI:37565"/>
    </ligand>
</feature>
<evidence type="ECO:0000256" key="4">
    <source>
        <dbReference type="ARBA" id="ARBA00022490"/>
    </source>
</evidence>
<evidence type="ECO:0000256" key="11">
    <source>
        <dbReference type="RuleBase" id="RU000645"/>
    </source>
</evidence>
<dbReference type="InterPro" id="IPR036925">
    <property type="entry name" value="TIF_IF2_dom3_sf"/>
</dbReference>
<dbReference type="PROSITE" id="PS01176">
    <property type="entry name" value="IF2"/>
    <property type="match status" value="1"/>
</dbReference>
<organism evidence="14 15">
    <name type="scientific">Thermoanaerobaculum aquaticum</name>
    <dbReference type="NCBI Taxonomy" id="1312852"/>
    <lineage>
        <taxon>Bacteria</taxon>
        <taxon>Pseudomonadati</taxon>
        <taxon>Acidobacteriota</taxon>
        <taxon>Thermoanaerobaculia</taxon>
        <taxon>Thermoanaerobaculales</taxon>
        <taxon>Thermoanaerobaculaceae</taxon>
        <taxon>Thermoanaerobaculum</taxon>
    </lineage>
</organism>
<evidence type="ECO:0000256" key="5">
    <source>
        <dbReference type="ARBA" id="ARBA00022540"/>
    </source>
</evidence>
<dbReference type="PANTHER" id="PTHR43381">
    <property type="entry name" value="TRANSLATION INITIATION FACTOR IF-2-RELATED"/>
    <property type="match status" value="1"/>
</dbReference>
<evidence type="ECO:0000256" key="9">
    <source>
        <dbReference type="HAMAP-Rule" id="MF_00100"/>
    </source>
</evidence>
<dbReference type="Pfam" id="PF04760">
    <property type="entry name" value="IF2_N"/>
    <property type="match status" value="2"/>
</dbReference>
<keyword evidence="5 9" id="KW-0396">Initiation factor</keyword>
<dbReference type="HAMAP" id="MF_00100_B">
    <property type="entry name" value="IF_2_B"/>
    <property type="match status" value="1"/>
</dbReference>
<dbReference type="Gene3D" id="3.40.50.300">
    <property type="entry name" value="P-loop containing nucleotide triphosphate hydrolases"/>
    <property type="match status" value="1"/>
</dbReference>
<feature type="region of interest" description="Disordered" evidence="12">
    <location>
        <begin position="61"/>
        <end position="255"/>
    </location>
</feature>
<dbReference type="Pfam" id="PF00009">
    <property type="entry name" value="GTP_EFTU"/>
    <property type="match status" value="1"/>
</dbReference>
<dbReference type="RefSeq" id="WP_038047077.1">
    <property type="nucleotide sequence ID" value="NZ_JMFG01000006.1"/>
</dbReference>
<dbReference type="FunFam" id="3.40.50.10050:FF:000001">
    <property type="entry name" value="Translation initiation factor IF-2"/>
    <property type="match status" value="1"/>
</dbReference>
<dbReference type="InterPro" id="IPR006847">
    <property type="entry name" value="IF2_N"/>
</dbReference>
<dbReference type="InterPro" id="IPR044145">
    <property type="entry name" value="IF2_II"/>
</dbReference>
<evidence type="ECO:0000313" key="15">
    <source>
        <dbReference type="Proteomes" id="UP000027284"/>
    </source>
</evidence>
<dbReference type="OrthoDB" id="9811804at2"/>
<dbReference type="Pfam" id="PF03144">
    <property type="entry name" value="GTP_EFTU_D2"/>
    <property type="match status" value="1"/>
</dbReference>
<dbReference type="CDD" id="cd01887">
    <property type="entry name" value="IF2_eIF5B"/>
    <property type="match status" value="1"/>
</dbReference>
<feature type="region of interest" description="G-domain" evidence="9">
    <location>
        <begin position="409"/>
        <end position="557"/>
    </location>
</feature>
<dbReference type="InterPro" id="IPR004161">
    <property type="entry name" value="EFTu-like_2"/>
</dbReference>
<feature type="compositionally biased region" description="Low complexity" evidence="12">
    <location>
        <begin position="191"/>
        <end position="206"/>
    </location>
</feature>
<keyword evidence="15" id="KW-1185">Reference proteome</keyword>
<dbReference type="InterPro" id="IPR015760">
    <property type="entry name" value="TIF_IF2"/>
</dbReference>
<gene>
    <name evidence="9" type="primary">infB</name>
    <name evidence="14" type="ORF">EG19_10265</name>
</gene>
<evidence type="ECO:0000256" key="6">
    <source>
        <dbReference type="ARBA" id="ARBA00022741"/>
    </source>
</evidence>
<feature type="compositionally biased region" description="Pro residues" evidence="12">
    <location>
        <begin position="112"/>
        <end position="125"/>
    </location>
</feature>
<dbReference type="AlphaFoldDB" id="A0A062Y2A2"/>
<feature type="compositionally biased region" description="Low complexity" evidence="12">
    <location>
        <begin position="235"/>
        <end position="247"/>
    </location>
</feature>
<dbReference type="GO" id="GO:0003924">
    <property type="term" value="F:GTPase activity"/>
    <property type="evidence" value="ECO:0007669"/>
    <property type="project" value="UniProtKB-UniRule"/>
</dbReference>
<dbReference type="GO" id="GO:0005525">
    <property type="term" value="F:GTP binding"/>
    <property type="evidence" value="ECO:0007669"/>
    <property type="project" value="UniProtKB-KW"/>
</dbReference>
<evidence type="ECO:0000256" key="12">
    <source>
        <dbReference type="SAM" id="MobiDB-lite"/>
    </source>
</evidence>
<keyword evidence="7 9" id="KW-0648">Protein biosynthesis</keyword>
<comment type="similarity">
    <text evidence="2 9 10">Belongs to the TRAFAC class translation factor GTPase superfamily. Classic translation factor GTPase family. IF-2 subfamily.</text>
</comment>
<keyword evidence="6 9" id="KW-0547">Nucleotide-binding</keyword>
<evidence type="ECO:0000313" key="14">
    <source>
        <dbReference type="EMBL" id="KDA54541.1"/>
    </source>
</evidence>
<dbReference type="STRING" id="1312852.EG19_10265"/>
<dbReference type="InterPro" id="IPR053905">
    <property type="entry name" value="EF-G-like_DII"/>
</dbReference>
<keyword evidence="4 9" id="KW-0963">Cytoplasm</keyword>
<dbReference type="PROSITE" id="PS51722">
    <property type="entry name" value="G_TR_2"/>
    <property type="match status" value="1"/>
</dbReference>
<dbReference type="InterPro" id="IPR023115">
    <property type="entry name" value="TIF_IF2_dom3"/>
</dbReference>
<dbReference type="GO" id="GO:0005829">
    <property type="term" value="C:cytosol"/>
    <property type="evidence" value="ECO:0007669"/>
    <property type="project" value="TreeGrafter"/>
</dbReference>
<feature type="binding site" evidence="9">
    <location>
        <begin position="415"/>
        <end position="422"/>
    </location>
    <ligand>
        <name>GTP</name>
        <dbReference type="ChEBI" id="CHEBI:37565"/>
    </ligand>
</feature>
<feature type="region of interest" description="Disordered" evidence="12">
    <location>
        <begin position="271"/>
        <end position="307"/>
    </location>
</feature>
<dbReference type="GO" id="GO:0003743">
    <property type="term" value="F:translation initiation factor activity"/>
    <property type="evidence" value="ECO:0007669"/>
    <property type="project" value="UniProtKB-UniRule"/>
</dbReference>
<dbReference type="EMBL" id="JMFG01000006">
    <property type="protein sequence ID" value="KDA54541.1"/>
    <property type="molecule type" value="Genomic_DNA"/>
</dbReference>
<accession>A0A062Y2A2</accession>
<dbReference type="SUPFAM" id="SSF52156">
    <property type="entry name" value="Initiation factor IF2/eIF5b, domain 3"/>
    <property type="match status" value="1"/>
</dbReference>
<dbReference type="InterPro" id="IPR000795">
    <property type="entry name" value="T_Tr_GTP-bd_dom"/>
</dbReference>
<feature type="binding site" evidence="9">
    <location>
        <begin position="461"/>
        <end position="465"/>
    </location>
    <ligand>
        <name>GTP</name>
        <dbReference type="ChEBI" id="CHEBI:37565"/>
    </ligand>
</feature>
<dbReference type="CDD" id="cd03702">
    <property type="entry name" value="IF2_mtIF2_II"/>
    <property type="match status" value="1"/>
</dbReference>
<dbReference type="Gene3D" id="2.40.30.10">
    <property type="entry name" value="Translation factors"/>
    <property type="match status" value="2"/>
</dbReference>
<reference evidence="14 15" key="1">
    <citation type="submission" date="2014-04" db="EMBL/GenBank/DDBJ databases">
        <title>The Genome Sequence of Thermoanaerobaculum aquaticum MP-01, The First Cultivated Group 23 Acidobacterium.</title>
        <authorList>
            <person name="Stamps B.W."/>
            <person name="Losey N.A."/>
            <person name="Lawson P.A."/>
            <person name="Stevenson B.S."/>
        </authorList>
    </citation>
    <scope>NUCLEOTIDE SEQUENCE [LARGE SCALE GENOMIC DNA]</scope>
    <source>
        <strain evidence="14 15">MP-01</strain>
    </source>
</reference>
<evidence type="ECO:0000256" key="7">
    <source>
        <dbReference type="ARBA" id="ARBA00022917"/>
    </source>
</evidence>
<dbReference type="PANTHER" id="PTHR43381:SF5">
    <property type="entry name" value="TR-TYPE G DOMAIN-CONTAINING PROTEIN"/>
    <property type="match status" value="1"/>
</dbReference>
<dbReference type="InterPro" id="IPR005225">
    <property type="entry name" value="Small_GTP-bd"/>
</dbReference>
<dbReference type="NCBIfam" id="TIGR00231">
    <property type="entry name" value="small_GTP"/>
    <property type="match status" value="1"/>
</dbReference>
<evidence type="ECO:0000259" key="13">
    <source>
        <dbReference type="PROSITE" id="PS51722"/>
    </source>
</evidence>
<evidence type="ECO:0000256" key="3">
    <source>
        <dbReference type="ARBA" id="ARBA00020675"/>
    </source>
</evidence>
<dbReference type="NCBIfam" id="TIGR00487">
    <property type="entry name" value="IF-2"/>
    <property type="match status" value="1"/>
</dbReference>
<name>A0A062Y2A2_9BACT</name>
<comment type="caution">
    <text evidence="14">The sequence shown here is derived from an EMBL/GenBank/DDBJ whole genome shotgun (WGS) entry which is preliminary data.</text>
</comment>
<dbReference type="InterPro" id="IPR009000">
    <property type="entry name" value="Transl_B-barrel_sf"/>
</dbReference>
<evidence type="ECO:0000256" key="8">
    <source>
        <dbReference type="ARBA" id="ARBA00023134"/>
    </source>
</evidence>
<feature type="compositionally biased region" description="Low complexity" evidence="12">
    <location>
        <begin position="140"/>
        <end position="153"/>
    </location>
</feature>
<feature type="compositionally biased region" description="Basic residues" evidence="12">
    <location>
        <begin position="79"/>
        <end position="89"/>
    </location>
</feature>
<dbReference type="SUPFAM" id="SSF52540">
    <property type="entry name" value="P-loop containing nucleoside triphosphate hydrolases"/>
    <property type="match status" value="1"/>
</dbReference>
<dbReference type="FunFam" id="2.40.30.10:FF:000008">
    <property type="entry name" value="Translation initiation factor IF-2"/>
    <property type="match status" value="1"/>
</dbReference>
<feature type="compositionally biased region" description="Basic and acidic residues" evidence="12">
    <location>
        <begin position="154"/>
        <end position="177"/>
    </location>
</feature>
<dbReference type="CDD" id="cd03692">
    <property type="entry name" value="mtIF2_IVc"/>
    <property type="match status" value="1"/>
</dbReference>
<dbReference type="Proteomes" id="UP000027284">
    <property type="component" value="Unassembled WGS sequence"/>
</dbReference>
<dbReference type="FunFam" id="3.40.50.300:FF:000019">
    <property type="entry name" value="Translation initiation factor IF-2"/>
    <property type="match status" value="1"/>
</dbReference>
<dbReference type="Pfam" id="PF22042">
    <property type="entry name" value="EF-G_D2"/>
    <property type="match status" value="1"/>
</dbReference>
<dbReference type="InterPro" id="IPR000178">
    <property type="entry name" value="TF_IF2_bacterial-like"/>
</dbReference>
<dbReference type="SUPFAM" id="SSF50447">
    <property type="entry name" value="Translation proteins"/>
    <property type="match status" value="2"/>
</dbReference>
<feature type="domain" description="Tr-type G" evidence="13">
    <location>
        <begin position="406"/>
        <end position="578"/>
    </location>
</feature>